<evidence type="ECO:0000313" key="13">
    <source>
        <dbReference type="Proteomes" id="UP001515480"/>
    </source>
</evidence>
<dbReference type="PANTHER" id="PTHR11987:SF36">
    <property type="entry name" value="SIA-ALPHA-2,3-GAL-BETA-1,4-GLCNAC-R:ALPHA 2,8-SIALYLTRANSFERASE"/>
    <property type="match status" value="1"/>
</dbReference>
<evidence type="ECO:0000256" key="6">
    <source>
        <dbReference type="ARBA" id="ARBA00022968"/>
    </source>
</evidence>
<dbReference type="PANTHER" id="PTHR11987">
    <property type="entry name" value="ALPHA-2,8-SIALYLTRANSFERASE"/>
    <property type="match status" value="1"/>
</dbReference>
<evidence type="ECO:0000256" key="3">
    <source>
        <dbReference type="ARBA" id="ARBA00022676"/>
    </source>
</evidence>
<dbReference type="EMBL" id="JBGBPQ010000023">
    <property type="protein sequence ID" value="KAL1500334.1"/>
    <property type="molecule type" value="Genomic_DNA"/>
</dbReference>
<comment type="similarity">
    <text evidence="2">Belongs to the glycosyltransferase 29 family.</text>
</comment>
<evidence type="ECO:0000256" key="10">
    <source>
        <dbReference type="ARBA" id="ARBA00023180"/>
    </source>
</evidence>
<keyword evidence="4" id="KW-0808">Transferase</keyword>
<dbReference type="Gene3D" id="3.90.1480.20">
    <property type="entry name" value="Glycosyl transferase family 29"/>
    <property type="match status" value="1"/>
</dbReference>
<keyword evidence="6" id="KW-0735">Signal-anchor</keyword>
<evidence type="ECO:0000256" key="1">
    <source>
        <dbReference type="ARBA" id="ARBA00004323"/>
    </source>
</evidence>
<organism evidence="12 13">
    <name type="scientific">Prymnesium parvum</name>
    <name type="common">Toxic golden alga</name>
    <dbReference type="NCBI Taxonomy" id="97485"/>
    <lineage>
        <taxon>Eukaryota</taxon>
        <taxon>Haptista</taxon>
        <taxon>Haptophyta</taxon>
        <taxon>Prymnesiophyceae</taxon>
        <taxon>Prymnesiales</taxon>
        <taxon>Prymnesiaceae</taxon>
        <taxon>Prymnesium</taxon>
    </lineage>
</organism>
<keyword evidence="9" id="KW-0472">Membrane</keyword>
<keyword evidence="7" id="KW-1133">Transmembrane helix</keyword>
<evidence type="ECO:0000256" key="11">
    <source>
        <dbReference type="SAM" id="MobiDB-lite"/>
    </source>
</evidence>
<proteinExistence type="inferred from homology"/>
<dbReference type="InterPro" id="IPR038578">
    <property type="entry name" value="GT29-like_sf"/>
</dbReference>
<dbReference type="InterPro" id="IPR050943">
    <property type="entry name" value="Glycosyltr_29_Sialyltrsf"/>
</dbReference>
<name>A0AB34IJE9_PRYPA</name>
<protein>
    <submittedName>
        <fullName evidence="12">Uncharacterized protein</fullName>
    </submittedName>
</protein>
<dbReference type="Proteomes" id="UP001515480">
    <property type="component" value="Unassembled WGS sequence"/>
</dbReference>
<keyword evidence="13" id="KW-1185">Reference proteome</keyword>
<evidence type="ECO:0000313" key="12">
    <source>
        <dbReference type="EMBL" id="KAL1500334.1"/>
    </source>
</evidence>
<evidence type="ECO:0000256" key="4">
    <source>
        <dbReference type="ARBA" id="ARBA00022679"/>
    </source>
</evidence>
<gene>
    <name evidence="12" type="ORF">AB1Y20_012998</name>
</gene>
<keyword evidence="10" id="KW-0325">Glycoprotein</keyword>
<keyword evidence="8" id="KW-0333">Golgi apparatus</keyword>
<evidence type="ECO:0000256" key="8">
    <source>
        <dbReference type="ARBA" id="ARBA00023034"/>
    </source>
</evidence>
<dbReference type="InterPro" id="IPR001675">
    <property type="entry name" value="Glyco_trans_29"/>
</dbReference>
<dbReference type="GO" id="GO:0000139">
    <property type="term" value="C:Golgi membrane"/>
    <property type="evidence" value="ECO:0007669"/>
    <property type="project" value="UniProtKB-SubCell"/>
</dbReference>
<keyword evidence="3" id="KW-0328">Glycosyltransferase</keyword>
<evidence type="ECO:0000256" key="7">
    <source>
        <dbReference type="ARBA" id="ARBA00022989"/>
    </source>
</evidence>
<feature type="region of interest" description="Disordered" evidence="11">
    <location>
        <begin position="1"/>
        <end position="36"/>
    </location>
</feature>
<evidence type="ECO:0000256" key="2">
    <source>
        <dbReference type="ARBA" id="ARBA00006003"/>
    </source>
</evidence>
<dbReference type="AlphaFoldDB" id="A0AB34IJE9"/>
<dbReference type="GO" id="GO:0008373">
    <property type="term" value="F:sialyltransferase activity"/>
    <property type="evidence" value="ECO:0007669"/>
    <property type="project" value="InterPro"/>
</dbReference>
<evidence type="ECO:0000256" key="5">
    <source>
        <dbReference type="ARBA" id="ARBA00022692"/>
    </source>
</evidence>
<keyword evidence="5" id="KW-0812">Transmembrane</keyword>
<evidence type="ECO:0000256" key="9">
    <source>
        <dbReference type="ARBA" id="ARBA00023136"/>
    </source>
</evidence>
<dbReference type="Pfam" id="PF00777">
    <property type="entry name" value="Glyco_transf_29"/>
    <property type="match status" value="1"/>
</dbReference>
<comment type="caution">
    <text evidence="12">The sequence shown here is derived from an EMBL/GenBank/DDBJ whole genome shotgun (WGS) entry which is preliminary data.</text>
</comment>
<reference evidence="12 13" key="1">
    <citation type="journal article" date="2024" name="Science">
        <title>Giant polyketide synthase enzymes in the biosynthesis of giant marine polyether toxins.</title>
        <authorList>
            <person name="Fallon T.R."/>
            <person name="Shende V.V."/>
            <person name="Wierzbicki I.H."/>
            <person name="Pendleton A.L."/>
            <person name="Watervoot N.F."/>
            <person name="Auber R.P."/>
            <person name="Gonzalez D.J."/>
            <person name="Wisecaver J.H."/>
            <person name="Moore B.S."/>
        </authorList>
    </citation>
    <scope>NUCLEOTIDE SEQUENCE [LARGE SCALE GENOMIC DNA]</scope>
    <source>
        <strain evidence="12 13">12B1</strain>
    </source>
</reference>
<sequence length="302" mass="33836">MPPPPSPPSWRAASNATDKRARTRRQSRSSVHTRPTFVNEAPFDAKAAFTRYLPQLPEHSSFGGSEAVRRHWQGACDACASCAVVGASGSLLRRADGPLIDAHAVVLRPNWLKLKGYERHTGRRTTLNVLFALENMVDQFVKAQRKLAQPQRAVGLVTPSSKRSLNSYLRYLGRIKYNKTHGLHQPRADDAPLFLLSDSLWMHATRVLCDATDGGCVWPSRSSTMRPSSGFFAVLVALEACVNVSLFGLTTDPCAPFHYYGPPKNSCSLAIPKENDEHVHWFEKEHELYARWQREGRLRIFS</sequence>
<accession>A0AB34IJE9</accession>
<comment type="subcellular location">
    <subcellularLocation>
        <location evidence="1">Golgi apparatus membrane</location>
        <topology evidence="1">Single-pass type II membrane protein</topology>
    </subcellularLocation>
</comment>